<dbReference type="InterPro" id="IPR036873">
    <property type="entry name" value="Rhodanese-like_dom_sf"/>
</dbReference>
<proteinExistence type="predicted"/>
<dbReference type="PROSITE" id="PS50206">
    <property type="entry name" value="RHODANESE_3"/>
    <property type="match status" value="1"/>
</dbReference>
<dbReference type="Pfam" id="PF00581">
    <property type="entry name" value="Rhodanese"/>
    <property type="match status" value="1"/>
</dbReference>
<dbReference type="GO" id="GO:0002098">
    <property type="term" value="P:tRNA wobble uridine modification"/>
    <property type="evidence" value="ECO:0007669"/>
    <property type="project" value="InterPro"/>
</dbReference>
<dbReference type="KEGG" id="het:BBW65_03750"/>
<dbReference type="NCBIfam" id="TIGR03167">
    <property type="entry name" value="tRNA_sel_U_synt"/>
    <property type="match status" value="1"/>
</dbReference>
<dbReference type="NCBIfam" id="NF008750">
    <property type="entry name" value="PRK11784.1-2"/>
    <property type="match status" value="1"/>
</dbReference>
<dbReference type="Gene3D" id="3.40.250.10">
    <property type="entry name" value="Rhodanese-like domain"/>
    <property type="match status" value="1"/>
</dbReference>
<evidence type="ECO:0000259" key="2">
    <source>
        <dbReference type="PROSITE" id="PS50206"/>
    </source>
</evidence>
<dbReference type="InterPro" id="IPR058840">
    <property type="entry name" value="AAA_SelU"/>
</dbReference>
<name>A0A1B1U5D2_9HELI</name>
<evidence type="ECO:0000313" key="4">
    <source>
        <dbReference type="Proteomes" id="UP000092884"/>
    </source>
</evidence>
<dbReference type="STRING" id="222136.BBW65_03750"/>
<accession>A0A1B1U5D2</accession>
<dbReference type="Proteomes" id="UP000092884">
    <property type="component" value="Chromosome"/>
</dbReference>
<dbReference type="InterPro" id="IPR017582">
    <property type="entry name" value="SelU"/>
</dbReference>
<keyword evidence="1" id="KW-0711">Selenium</keyword>
<dbReference type="InterPro" id="IPR001763">
    <property type="entry name" value="Rhodanese-like_dom"/>
</dbReference>
<dbReference type="GO" id="GO:0043828">
    <property type="term" value="F:tRNA 2-selenouridine synthase activity"/>
    <property type="evidence" value="ECO:0007669"/>
    <property type="project" value="InterPro"/>
</dbReference>
<dbReference type="OrthoDB" id="285281at2"/>
<dbReference type="SMART" id="SM00450">
    <property type="entry name" value="RHOD"/>
    <property type="match status" value="1"/>
</dbReference>
<dbReference type="Pfam" id="PF26341">
    <property type="entry name" value="AAA_SelU"/>
    <property type="match status" value="1"/>
</dbReference>
<keyword evidence="4" id="KW-1185">Reference proteome</keyword>
<sequence length="321" mass="37037">MRQSFLLDVRSPKEYNASHIPTALNYPVLNDWQYAEIGSLYHQDALSAKKQGSVYVCQNIARYLQEDLIFHPKNKIVLYCARGGQRSRSFWHILKEIGFDCERLDGGYKSYRTKVVKALQTPPRQTFLTLYGMTGCGKSDLIALNDSWSIDIEGLSKHYGSSFGDQSNGFLSQPSGAMFENSLFEELARKEGLVLVEGESKKLGKIVLPSPFFEAVHRGRKILVSTSMPKRVERIVKMYHTITPEQFTSSMHKIRPYIHKKYFVEVLEAYDRGDLERVAWILLEKYYDCVYRQQQCEFEVFGDDLQKANMQIASIYKELAF</sequence>
<dbReference type="SUPFAM" id="SSF52821">
    <property type="entry name" value="Rhodanese/Cell cycle control phosphatase"/>
    <property type="match status" value="1"/>
</dbReference>
<protein>
    <submittedName>
        <fullName evidence="3">tRNA 2-selenouridine(34) synthase MnmH</fullName>
    </submittedName>
</protein>
<evidence type="ECO:0000313" key="3">
    <source>
        <dbReference type="EMBL" id="ANV97966.1"/>
    </source>
</evidence>
<evidence type="ECO:0000256" key="1">
    <source>
        <dbReference type="ARBA" id="ARBA00023266"/>
    </source>
</evidence>
<dbReference type="PANTHER" id="PTHR30401">
    <property type="entry name" value="TRNA 2-SELENOURIDINE SYNTHASE"/>
    <property type="match status" value="1"/>
</dbReference>
<dbReference type="AlphaFoldDB" id="A0A1B1U5D2"/>
<dbReference type="PANTHER" id="PTHR30401:SF0">
    <property type="entry name" value="TRNA 2-SELENOURIDINE SYNTHASE"/>
    <property type="match status" value="1"/>
</dbReference>
<gene>
    <name evidence="3" type="ORF">BBW65_03750</name>
</gene>
<reference evidence="4" key="1">
    <citation type="submission" date="2016-07" db="EMBL/GenBank/DDBJ databases">
        <authorList>
            <person name="Florea S."/>
            <person name="Webb J.S."/>
            <person name="Jaromczyk J."/>
            <person name="Schardl C.L."/>
        </authorList>
    </citation>
    <scope>NUCLEOTIDE SEQUENCE [LARGE SCALE GENOMIC DNA]</scope>
    <source>
        <strain evidence="4">MIT 01-6242</strain>
    </source>
</reference>
<feature type="domain" description="Rhodanese" evidence="2">
    <location>
        <begin position="6"/>
        <end position="116"/>
    </location>
</feature>
<organism evidence="3 4">
    <name type="scientific">Helicobacter enhydrae</name>
    <dbReference type="NCBI Taxonomy" id="222136"/>
    <lineage>
        <taxon>Bacteria</taxon>
        <taxon>Pseudomonadati</taxon>
        <taxon>Campylobacterota</taxon>
        <taxon>Epsilonproteobacteria</taxon>
        <taxon>Campylobacterales</taxon>
        <taxon>Helicobacteraceae</taxon>
        <taxon>Helicobacter</taxon>
    </lineage>
</organism>
<dbReference type="EMBL" id="CP016503">
    <property type="protein sequence ID" value="ANV97966.1"/>
    <property type="molecule type" value="Genomic_DNA"/>
</dbReference>
<dbReference type="RefSeq" id="WP_066339924.1">
    <property type="nucleotide sequence ID" value="NZ_CP016503.1"/>
</dbReference>